<dbReference type="EMBL" id="BAABFL010000074">
    <property type="protein sequence ID" value="GAA4648437.1"/>
    <property type="molecule type" value="Genomic_DNA"/>
</dbReference>
<dbReference type="SUPFAM" id="SSF55298">
    <property type="entry name" value="YjgF-like"/>
    <property type="match status" value="1"/>
</dbReference>
<organism evidence="2 3">
    <name type="scientific">Kistimonas scapharcae</name>
    <dbReference type="NCBI Taxonomy" id="1036133"/>
    <lineage>
        <taxon>Bacteria</taxon>
        <taxon>Pseudomonadati</taxon>
        <taxon>Pseudomonadota</taxon>
        <taxon>Gammaproteobacteria</taxon>
        <taxon>Oceanospirillales</taxon>
        <taxon>Endozoicomonadaceae</taxon>
        <taxon>Kistimonas</taxon>
    </lineage>
</organism>
<keyword evidence="3" id="KW-1185">Reference proteome</keyword>
<reference evidence="3" key="1">
    <citation type="journal article" date="2019" name="Int. J. Syst. Evol. Microbiol.">
        <title>The Global Catalogue of Microorganisms (GCM) 10K type strain sequencing project: providing services to taxonomists for standard genome sequencing and annotation.</title>
        <authorList>
            <consortium name="The Broad Institute Genomics Platform"/>
            <consortium name="The Broad Institute Genome Sequencing Center for Infectious Disease"/>
            <person name="Wu L."/>
            <person name="Ma J."/>
        </authorList>
    </citation>
    <scope>NUCLEOTIDE SEQUENCE [LARGE SCALE GENOMIC DNA]</scope>
    <source>
        <strain evidence="3">JCM 17805</strain>
    </source>
</reference>
<dbReference type="InterPro" id="IPR006175">
    <property type="entry name" value="YjgF/YER057c/UK114"/>
</dbReference>
<evidence type="ECO:0000256" key="1">
    <source>
        <dbReference type="ARBA" id="ARBA00010552"/>
    </source>
</evidence>
<evidence type="ECO:0000313" key="3">
    <source>
        <dbReference type="Proteomes" id="UP001500604"/>
    </source>
</evidence>
<dbReference type="PANTHER" id="PTHR11803:SF39">
    <property type="entry name" value="2-IMINOBUTANOATE_2-IMINOPROPANOATE DEAMINASE"/>
    <property type="match status" value="1"/>
</dbReference>
<dbReference type="CDD" id="cd00448">
    <property type="entry name" value="YjgF_YER057c_UK114_family"/>
    <property type="match status" value="1"/>
</dbReference>
<name>A0ABP8V0R4_9GAMM</name>
<evidence type="ECO:0000313" key="2">
    <source>
        <dbReference type="EMBL" id="GAA4648437.1"/>
    </source>
</evidence>
<comment type="caution">
    <text evidence="2">The sequence shown here is derived from an EMBL/GenBank/DDBJ whole genome shotgun (WGS) entry which is preliminary data.</text>
</comment>
<gene>
    <name evidence="2" type="ORF">GCM10023116_07060</name>
</gene>
<accession>A0ABP8V0R4</accession>
<sequence length="124" mass="13747">MKQVIETNDAPPAIGPYSQAMRFNGVIMTSGQLPINAETGEMPEDIKAQARQSLENVKAILEAAGSSMDRVMKTTVYLKDMNDFSDVNEVYKQYFSLPFPARSCVEVARLPKDARVEIEVIADC</sequence>
<proteinExistence type="inferred from homology"/>
<dbReference type="PANTHER" id="PTHR11803">
    <property type="entry name" value="2-IMINOBUTANOATE/2-IMINOPROPANOATE DEAMINASE RIDA"/>
    <property type="match status" value="1"/>
</dbReference>
<protein>
    <submittedName>
        <fullName evidence="2">RidA family protein</fullName>
    </submittedName>
</protein>
<dbReference type="InterPro" id="IPR019897">
    <property type="entry name" value="RidA_CS"/>
</dbReference>
<dbReference type="InterPro" id="IPR006056">
    <property type="entry name" value="RidA"/>
</dbReference>
<dbReference type="PROSITE" id="PS01094">
    <property type="entry name" value="UPF0076"/>
    <property type="match status" value="1"/>
</dbReference>
<dbReference type="Gene3D" id="3.30.1330.40">
    <property type="entry name" value="RutC-like"/>
    <property type="match status" value="1"/>
</dbReference>
<dbReference type="Proteomes" id="UP001500604">
    <property type="component" value="Unassembled WGS sequence"/>
</dbReference>
<dbReference type="NCBIfam" id="TIGR00004">
    <property type="entry name" value="Rid family detoxifying hydrolase"/>
    <property type="match status" value="1"/>
</dbReference>
<dbReference type="RefSeq" id="WP_345194080.1">
    <property type="nucleotide sequence ID" value="NZ_BAABFL010000074.1"/>
</dbReference>
<dbReference type="Pfam" id="PF01042">
    <property type="entry name" value="Ribonuc_L-PSP"/>
    <property type="match status" value="1"/>
</dbReference>
<comment type="similarity">
    <text evidence="1">Belongs to the RutC family.</text>
</comment>
<dbReference type="InterPro" id="IPR035959">
    <property type="entry name" value="RutC-like_sf"/>
</dbReference>